<evidence type="ECO:0000313" key="2">
    <source>
        <dbReference type="EMBL" id="GBP98274.1"/>
    </source>
</evidence>
<dbReference type="OrthoDB" id="7489880at2759"/>
<dbReference type="EMBL" id="BGZK01003104">
    <property type="protein sequence ID" value="GBP98274.1"/>
    <property type="molecule type" value="Genomic_DNA"/>
</dbReference>
<proteinExistence type="predicted"/>
<name>A0A4C2AGR6_EUMVA</name>
<dbReference type="Proteomes" id="UP000299102">
    <property type="component" value="Unassembled WGS sequence"/>
</dbReference>
<feature type="region of interest" description="Disordered" evidence="1">
    <location>
        <begin position="53"/>
        <end position="106"/>
    </location>
</feature>
<comment type="caution">
    <text evidence="2">The sequence shown here is derived from an EMBL/GenBank/DDBJ whole genome shotgun (WGS) entry which is preliminary data.</text>
</comment>
<protein>
    <submittedName>
        <fullName evidence="2">Uncharacterized protein</fullName>
    </submittedName>
</protein>
<organism evidence="2 3">
    <name type="scientific">Eumeta variegata</name>
    <name type="common">Bagworm moth</name>
    <name type="synonym">Eumeta japonica</name>
    <dbReference type="NCBI Taxonomy" id="151549"/>
    <lineage>
        <taxon>Eukaryota</taxon>
        <taxon>Metazoa</taxon>
        <taxon>Ecdysozoa</taxon>
        <taxon>Arthropoda</taxon>
        <taxon>Hexapoda</taxon>
        <taxon>Insecta</taxon>
        <taxon>Pterygota</taxon>
        <taxon>Neoptera</taxon>
        <taxon>Endopterygota</taxon>
        <taxon>Lepidoptera</taxon>
        <taxon>Glossata</taxon>
        <taxon>Ditrysia</taxon>
        <taxon>Tineoidea</taxon>
        <taxon>Psychidae</taxon>
        <taxon>Oiketicinae</taxon>
        <taxon>Eumeta</taxon>
    </lineage>
</organism>
<accession>A0A4C2AGR6</accession>
<evidence type="ECO:0000313" key="3">
    <source>
        <dbReference type="Proteomes" id="UP000299102"/>
    </source>
</evidence>
<keyword evidence="3" id="KW-1185">Reference proteome</keyword>
<feature type="region of interest" description="Disordered" evidence="1">
    <location>
        <begin position="119"/>
        <end position="139"/>
    </location>
</feature>
<sequence>MIELVAFSDFAYTFDFNPDTAPDSNPSHAFYSDPDLSLDSSLSRLLNVGLRPALHSDFGPTRRRRQSPGGAYVNAERAEGQPRGRCLCERRHGRGRPEPTAARRTSLHREEWKIYIKPSEKSTTHPGGGGRLRGPDVRSIQTSCCRPRPRTPHLHAAPAFITEQRAAVAAAAAARTAAPARAAPYHKTLLRCNFRFSFSLRASRKINMLKPDPPPDRRKKYSKLTKYLFYSSVFRAQRSIIWEGAEYTQLNEAGEAPSAADRATLAAIGSIPTQSLK</sequence>
<evidence type="ECO:0000256" key="1">
    <source>
        <dbReference type="SAM" id="MobiDB-lite"/>
    </source>
</evidence>
<dbReference type="AlphaFoldDB" id="A0A4C2AGR6"/>
<feature type="compositionally biased region" description="Basic and acidic residues" evidence="1">
    <location>
        <begin position="76"/>
        <end position="90"/>
    </location>
</feature>
<reference evidence="2 3" key="1">
    <citation type="journal article" date="2019" name="Commun. Biol.">
        <title>The bagworm genome reveals a unique fibroin gene that provides high tensile strength.</title>
        <authorList>
            <person name="Kono N."/>
            <person name="Nakamura H."/>
            <person name="Ohtoshi R."/>
            <person name="Tomita M."/>
            <person name="Numata K."/>
            <person name="Arakawa K."/>
        </authorList>
    </citation>
    <scope>NUCLEOTIDE SEQUENCE [LARGE SCALE GENOMIC DNA]</scope>
</reference>
<gene>
    <name evidence="2" type="ORF">EVAR_101128_1</name>
</gene>